<dbReference type="Proteomes" id="UP000198802">
    <property type="component" value="Unassembled WGS sequence"/>
</dbReference>
<accession>A0A0S4QJX7</accession>
<proteinExistence type="predicted"/>
<dbReference type="RefSeq" id="WP_131799437.1">
    <property type="nucleotide sequence ID" value="NZ_FAOZ01000005.1"/>
</dbReference>
<protein>
    <recommendedName>
        <fullName evidence="3">DUF4145 domain-containing protein</fullName>
    </recommendedName>
</protein>
<reference evidence="2" key="1">
    <citation type="submission" date="2015-11" db="EMBL/GenBank/DDBJ databases">
        <authorList>
            <person name="Varghese N."/>
        </authorList>
    </citation>
    <scope>NUCLEOTIDE SEQUENCE [LARGE SCALE GENOMIC DNA]</scope>
    <source>
        <strain evidence="2">DSM 45899</strain>
    </source>
</reference>
<evidence type="ECO:0000313" key="2">
    <source>
        <dbReference type="Proteomes" id="UP000198802"/>
    </source>
</evidence>
<keyword evidence="2" id="KW-1185">Reference proteome</keyword>
<gene>
    <name evidence="1" type="ORF">Ga0074812_10527</name>
</gene>
<evidence type="ECO:0000313" key="1">
    <source>
        <dbReference type="EMBL" id="CUU55378.1"/>
    </source>
</evidence>
<dbReference type="EMBL" id="FAOZ01000005">
    <property type="protein sequence ID" value="CUU55378.1"/>
    <property type="molecule type" value="Genomic_DNA"/>
</dbReference>
<sequence>MWSYDGFLGKSRLYFSRAQDHSDFEESPELLAHWLILGLEFLLRAPLAKVHPVLLAEPSGSSIMAAAGYPMDAGKPKSIPIKTVIGRLCAIIPEFKDVEKDAEFLSGMRNEQMHSSESPFDVNEELWIPQFTRVVEVLCRYLETDPIEMVGESIVTTGRMLVAAQDKKLENEVRRRVADAVRRFEGLSSEEASRRAEGVVPPPIRRFWDPGVRRTIFSPVSVDGDRVFRTIECPGCRNIIPAPMREVRISNERISGEEIYWDITYDVDRLICPVCELELSSTAEVRCAGIEYRYVVFKSESIDERYMNNFEPDYGND</sequence>
<organism evidence="1 2">
    <name type="scientific">Parafrankia irregularis</name>
    <dbReference type="NCBI Taxonomy" id="795642"/>
    <lineage>
        <taxon>Bacteria</taxon>
        <taxon>Bacillati</taxon>
        <taxon>Actinomycetota</taxon>
        <taxon>Actinomycetes</taxon>
        <taxon>Frankiales</taxon>
        <taxon>Frankiaceae</taxon>
        <taxon>Parafrankia</taxon>
    </lineage>
</organism>
<name>A0A0S4QJX7_9ACTN</name>
<dbReference type="AlphaFoldDB" id="A0A0S4QJX7"/>
<evidence type="ECO:0008006" key="3">
    <source>
        <dbReference type="Google" id="ProtNLM"/>
    </source>
</evidence>